<dbReference type="EMBL" id="JAUCMX010000002">
    <property type="protein sequence ID" value="KAK3554713.1"/>
    <property type="molecule type" value="Genomic_DNA"/>
</dbReference>
<dbReference type="AlphaFoldDB" id="A0AAE0RJR5"/>
<keyword evidence="2" id="KW-0472">Membrane</keyword>
<dbReference type="InterPro" id="IPR036116">
    <property type="entry name" value="FN3_sf"/>
</dbReference>
<reference evidence="3" key="1">
    <citation type="submission" date="2023-06" db="EMBL/GenBank/DDBJ databases">
        <title>Male Hemibagrus guttatus genome.</title>
        <authorList>
            <person name="Bian C."/>
        </authorList>
    </citation>
    <scope>NUCLEOTIDE SEQUENCE</scope>
    <source>
        <strain evidence="3">Male_cb2023</strain>
        <tissue evidence="3">Muscle</tissue>
    </source>
</reference>
<feature type="compositionally biased region" description="Low complexity" evidence="1">
    <location>
        <begin position="353"/>
        <end position="364"/>
    </location>
</feature>
<dbReference type="SUPFAM" id="SSF49265">
    <property type="entry name" value="Fibronectin type III"/>
    <property type="match status" value="1"/>
</dbReference>
<dbReference type="GO" id="GO:0004896">
    <property type="term" value="F:cytokine receptor activity"/>
    <property type="evidence" value="ECO:0007669"/>
    <property type="project" value="TreeGrafter"/>
</dbReference>
<feature type="region of interest" description="Disordered" evidence="1">
    <location>
        <begin position="337"/>
        <end position="374"/>
    </location>
</feature>
<dbReference type="Gene3D" id="2.60.40.10">
    <property type="entry name" value="Immunoglobulins"/>
    <property type="match status" value="1"/>
</dbReference>
<dbReference type="Proteomes" id="UP001274896">
    <property type="component" value="Unassembled WGS sequence"/>
</dbReference>
<keyword evidence="2" id="KW-1133">Transmembrane helix</keyword>
<evidence type="ECO:0000313" key="3">
    <source>
        <dbReference type="EMBL" id="KAK3554713.1"/>
    </source>
</evidence>
<evidence type="ECO:0000313" key="4">
    <source>
        <dbReference type="Proteomes" id="UP001274896"/>
    </source>
</evidence>
<name>A0AAE0RJR5_9TELE</name>
<feature type="transmembrane region" description="Helical" evidence="2">
    <location>
        <begin position="230"/>
        <end position="255"/>
    </location>
</feature>
<dbReference type="PANTHER" id="PTHR20859:SF87">
    <property type="entry name" value="CYTOKINE RECEPTOR FAMILY MEMBER B13-RELATED"/>
    <property type="match status" value="1"/>
</dbReference>
<evidence type="ECO:0000256" key="1">
    <source>
        <dbReference type="SAM" id="MobiDB-lite"/>
    </source>
</evidence>
<dbReference type="PANTHER" id="PTHR20859">
    <property type="entry name" value="INTERFERON/INTERLEUKIN RECEPTOR"/>
    <property type="match status" value="1"/>
</dbReference>
<evidence type="ECO:0000256" key="2">
    <source>
        <dbReference type="SAM" id="Phobius"/>
    </source>
</evidence>
<dbReference type="GO" id="GO:0005886">
    <property type="term" value="C:plasma membrane"/>
    <property type="evidence" value="ECO:0007669"/>
    <property type="project" value="TreeGrafter"/>
</dbReference>
<dbReference type="InterPro" id="IPR050650">
    <property type="entry name" value="Type-II_Cytokine-TF_Rcpt"/>
</dbReference>
<keyword evidence="4" id="KW-1185">Reference proteome</keyword>
<keyword evidence="2" id="KW-0812">Transmembrane</keyword>
<feature type="compositionally biased region" description="Acidic residues" evidence="1">
    <location>
        <begin position="337"/>
        <end position="352"/>
    </location>
</feature>
<organism evidence="3 4">
    <name type="scientific">Hemibagrus guttatus</name>
    <dbReference type="NCBI Taxonomy" id="175788"/>
    <lineage>
        <taxon>Eukaryota</taxon>
        <taxon>Metazoa</taxon>
        <taxon>Chordata</taxon>
        <taxon>Craniata</taxon>
        <taxon>Vertebrata</taxon>
        <taxon>Euteleostomi</taxon>
        <taxon>Actinopterygii</taxon>
        <taxon>Neopterygii</taxon>
        <taxon>Teleostei</taxon>
        <taxon>Ostariophysi</taxon>
        <taxon>Siluriformes</taxon>
        <taxon>Bagridae</taxon>
        <taxon>Hemibagrus</taxon>
    </lineage>
</organism>
<dbReference type="InterPro" id="IPR013783">
    <property type="entry name" value="Ig-like_fold"/>
</dbReference>
<protein>
    <submittedName>
        <fullName evidence="3">Uncharacterized protein</fullName>
    </submittedName>
</protein>
<comment type="caution">
    <text evidence="3">The sequence shown here is derived from an EMBL/GenBank/DDBJ whole genome shotgun (WGS) entry which is preliminary data.</text>
</comment>
<proteinExistence type="predicted"/>
<gene>
    <name evidence="3" type="ORF">QTP70_032641</name>
</gene>
<accession>A0AAE0RJR5</accession>
<sequence>MAYSLLTVIHHNTSESCVFMRSVALSTVPVLTNVSLTCHNFKNVLYWNYSAPELKPEFNITISGYESEGKSVHTSQTYLDISEYTQDAGDAYDIQVAAQAKGLELNSFSENIKFSYNEDLITDIACVVDFPKLEVSVFDRRVKLSFAHPYYFHNVEALRGDFYCQIFYNKTERKCEPCYEDDDVCTEEFELSESLYGKCMDIHIQGFVEHIPAEITRKVCDLKAPNNTDWIMLLTVLLCVVFGLLLLIIWGVIMYKKLTKADSQSTLSKLLGIVKSDHVNVPEQATLSKVTSVGHTPLLETPELIFSDMSVSKFEEDSSDLPTHFPTNITTNVMYSEEEEYEDGEEEADSGDFDSGNSFSGYDSQKFPIDMGQGDIVEAYGRR</sequence>